<dbReference type="Gene3D" id="3.40.50.2300">
    <property type="match status" value="2"/>
</dbReference>
<accession>A0A254NB42</accession>
<dbReference type="Proteomes" id="UP000197446">
    <property type="component" value="Unassembled WGS sequence"/>
</dbReference>
<keyword evidence="2" id="KW-0813">Transport</keyword>
<keyword evidence="8" id="KW-1185">Reference proteome</keyword>
<evidence type="ECO:0000256" key="2">
    <source>
        <dbReference type="ARBA" id="ARBA00022448"/>
    </source>
</evidence>
<dbReference type="InterPro" id="IPR051010">
    <property type="entry name" value="BCAA_transport"/>
</dbReference>
<dbReference type="EMBL" id="NISI01000001">
    <property type="protein sequence ID" value="OWR05189.1"/>
    <property type="molecule type" value="Genomic_DNA"/>
</dbReference>
<evidence type="ECO:0000256" key="3">
    <source>
        <dbReference type="ARBA" id="ARBA00022729"/>
    </source>
</evidence>
<feature type="signal peptide" evidence="5">
    <location>
        <begin position="1"/>
        <end position="23"/>
    </location>
</feature>
<evidence type="ECO:0000313" key="8">
    <source>
        <dbReference type="Proteomes" id="UP000197446"/>
    </source>
</evidence>
<dbReference type="InterPro" id="IPR028081">
    <property type="entry name" value="Leu-bd"/>
</dbReference>
<dbReference type="PANTHER" id="PTHR30483">
    <property type="entry name" value="LEUCINE-SPECIFIC-BINDING PROTEIN"/>
    <property type="match status" value="1"/>
</dbReference>
<dbReference type="SUPFAM" id="SSF53822">
    <property type="entry name" value="Periplasmic binding protein-like I"/>
    <property type="match status" value="1"/>
</dbReference>
<feature type="domain" description="Leucine-binding protein" evidence="6">
    <location>
        <begin position="26"/>
        <end position="359"/>
    </location>
</feature>
<reference evidence="7 8" key="1">
    <citation type="journal article" date="2007" name="Int. J. Syst. Evol. Microbiol.">
        <title>Description of Pelomonas aquatica sp. nov. and Pelomonas puraquae sp. nov., isolated from industrial and haemodialysis water.</title>
        <authorList>
            <person name="Gomila M."/>
            <person name="Bowien B."/>
            <person name="Falsen E."/>
            <person name="Moore E.R."/>
            <person name="Lalucat J."/>
        </authorList>
    </citation>
    <scope>NUCLEOTIDE SEQUENCE [LARGE SCALE GENOMIC DNA]</scope>
    <source>
        <strain evidence="7 8">CCUG 52769</strain>
    </source>
</reference>
<keyword evidence="3 5" id="KW-0732">Signal</keyword>
<evidence type="ECO:0000259" key="6">
    <source>
        <dbReference type="Pfam" id="PF13458"/>
    </source>
</evidence>
<dbReference type="Pfam" id="PF13458">
    <property type="entry name" value="Peripla_BP_6"/>
    <property type="match status" value="1"/>
</dbReference>
<evidence type="ECO:0000313" key="7">
    <source>
        <dbReference type="EMBL" id="OWR05189.1"/>
    </source>
</evidence>
<evidence type="ECO:0000256" key="1">
    <source>
        <dbReference type="ARBA" id="ARBA00010062"/>
    </source>
</evidence>
<feature type="chain" id="PRO_5012648630" evidence="5">
    <location>
        <begin position="24"/>
        <end position="383"/>
    </location>
</feature>
<evidence type="ECO:0000256" key="5">
    <source>
        <dbReference type="SAM" id="SignalP"/>
    </source>
</evidence>
<dbReference type="AlphaFoldDB" id="A0A254NB42"/>
<comment type="similarity">
    <text evidence="1">Belongs to the leucine-binding protein family.</text>
</comment>
<evidence type="ECO:0000256" key="4">
    <source>
        <dbReference type="ARBA" id="ARBA00022970"/>
    </source>
</evidence>
<gene>
    <name evidence="7" type="ORF">CDO81_01555</name>
</gene>
<dbReference type="GO" id="GO:0006865">
    <property type="term" value="P:amino acid transport"/>
    <property type="evidence" value="ECO:0007669"/>
    <property type="project" value="UniProtKB-KW"/>
</dbReference>
<dbReference type="PRINTS" id="PR00337">
    <property type="entry name" value="LEUILEVALBP"/>
</dbReference>
<dbReference type="PANTHER" id="PTHR30483:SF6">
    <property type="entry name" value="PERIPLASMIC BINDING PROTEIN OF ABC TRANSPORTER FOR NATURAL AMINO ACIDS"/>
    <property type="match status" value="1"/>
</dbReference>
<proteinExistence type="inferred from homology"/>
<dbReference type="CDD" id="cd06348">
    <property type="entry name" value="PBP1_ABC_HAAT-like"/>
    <property type="match status" value="1"/>
</dbReference>
<organism evidence="7 8">
    <name type="scientific">Roseateles puraquae</name>
    <dbReference type="NCBI Taxonomy" id="431059"/>
    <lineage>
        <taxon>Bacteria</taxon>
        <taxon>Pseudomonadati</taxon>
        <taxon>Pseudomonadota</taxon>
        <taxon>Betaproteobacteria</taxon>
        <taxon>Burkholderiales</taxon>
        <taxon>Sphaerotilaceae</taxon>
        <taxon>Roseateles</taxon>
    </lineage>
</organism>
<comment type="caution">
    <text evidence="7">The sequence shown here is derived from an EMBL/GenBank/DDBJ whole genome shotgun (WGS) entry which is preliminary data.</text>
</comment>
<sequence length="383" mass="40325">MIPRTFKPLVTAVLFGWAALAQAADVKLGVAEALSGGAAQYGQSIRAGFQLAADEINAAGGINGSKLVLVVEDEQGKKEEAINAFKKLIFQDKVLMIFGPTLSNSAQAADPIAQAAKVVVFGTSNTADGITSIGDHIFRNSVTEADVLPVTLSTAAKKLGIKKVAVLYGNDDVFTKSGYDNFKKALDAQKIAVTTTETFAKGDVDFKAQLTKIKASNPDALVLSALIAEGAPIMVQARQLGLNVPVIGGNGMNSVKVFELAKGASDGLWIGSPWSIENQTKENGAFIVAYTQKYKSAPDQFAAQAYDAMYITAQALKKIKLTGDLAKDRAALRNALPDVKWTGATGAFAFRRATDKAGNPAGYDAAQTAIVSVTKNGRYAIEK</sequence>
<protein>
    <submittedName>
        <fullName evidence="7">ABC transporter substrate-binding protein</fullName>
    </submittedName>
</protein>
<dbReference type="InterPro" id="IPR028082">
    <property type="entry name" value="Peripla_BP_I"/>
</dbReference>
<dbReference type="OrthoDB" id="5469508at2"/>
<name>A0A254NB42_9BURK</name>
<dbReference type="RefSeq" id="WP_088481399.1">
    <property type="nucleotide sequence ID" value="NZ_JBCNLH010000006.1"/>
</dbReference>
<dbReference type="InterPro" id="IPR000709">
    <property type="entry name" value="Leu_Ile_Val-bd"/>
</dbReference>
<keyword evidence="4" id="KW-0029">Amino-acid transport</keyword>